<keyword evidence="5" id="KW-1185">Reference proteome</keyword>
<dbReference type="EMBL" id="BONU01000010">
    <property type="protein sequence ID" value="GIG73650.1"/>
    <property type="molecule type" value="Genomic_DNA"/>
</dbReference>
<evidence type="ECO:0000313" key="5">
    <source>
        <dbReference type="Proteomes" id="UP000653674"/>
    </source>
</evidence>
<reference evidence="4" key="1">
    <citation type="submission" date="2021-01" db="EMBL/GenBank/DDBJ databases">
        <title>Whole genome shotgun sequence of Planosporangium flavigriseum NBRC 105377.</title>
        <authorList>
            <person name="Komaki H."/>
            <person name="Tamura T."/>
        </authorList>
    </citation>
    <scope>NUCLEOTIDE SEQUENCE</scope>
    <source>
        <strain evidence="4">NBRC 105377</strain>
    </source>
</reference>
<protein>
    <recommendedName>
        <fullName evidence="3">Glycosyltransferase subfamily 4-like N-terminal domain-containing protein</fullName>
    </recommendedName>
</protein>
<gene>
    <name evidence="4" type="ORF">Pfl04_20540</name>
</gene>
<feature type="domain" description="Glycosyltransferase subfamily 4-like N-terminal" evidence="3">
    <location>
        <begin position="12"/>
        <end position="111"/>
    </location>
</feature>
<dbReference type="PANTHER" id="PTHR45947:SF3">
    <property type="entry name" value="SULFOQUINOVOSYL TRANSFERASE SQD2"/>
    <property type="match status" value="1"/>
</dbReference>
<dbReference type="GO" id="GO:1901137">
    <property type="term" value="P:carbohydrate derivative biosynthetic process"/>
    <property type="evidence" value="ECO:0007669"/>
    <property type="project" value="UniProtKB-ARBA"/>
</dbReference>
<dbReference type="Proteomes" id="UP000653674">
    <property type="component" value="Unassembled WGS sequence"/>
</dbReference>
<evidence type="ECO:0000256" key="1">
    <source>
        <dbReference type="ARBA" id="ARBA00022676"/>
    </source>
</evidence>
<dbReference type="InterPro" id="IPR050194">
    <property type="entry name" value="Glycosyltransferase_grp1"/>
</dbReference>
<evidence type="ECO:0000259" key="3">
    <source>
        <dbReference type="Pfam" id="PF13439"/>
    </source>
</evidence>
<dbReference type="AlphaFoldDB" id="A0A8J3LYY2"/>
<dbReference type="RefSeq" id="WP_168077725.1">
    <property type="nucleotide sequence ID" value="NZ_BAAAQJ010000003.1"/>
</dbReference>
<evidence type="ECO:0000256" key="2">
    <source>
        <dbReference type="ARBA" id="ARBA00022679"/>
    </source>
</evidence>
<name>A0A8J3LYY2_9ACTN</name>
<evidence type="ECO:0000313" key="4">
    <source>
        <dbReference type="EMBL" id="GIG73650.1"/>
    </source>
</evidence>
<keyword evidence="2" id="KW-0808">Transferase</keyword>
<organism evidence="4 5">
    <name type="scientific">Planosporangium flavigriseum</name>
    <dbReference type="NCBI Taxonomy" id="373681"/>
    <lineage>
        <taxon>Bacteria</taxon>
        <taxon>Bacillati</taxon>
        <taxon>Actinomycetota</taxon>
        <taxon>Actinomycetes</taxon>
        <taxon>Micromonosporales</taxon>
        <taxon>Micromonosporaceae</taxon>
        <taxon>Planosporangium</taxon>
    </lineage>
</organism>
<dbReference type="Pfam" id="PF13439">
    <property type="entry name" value="Glyco_transf_4"/>
    <property type="match status" value="1"/>
</dbReference>
<dbReference type="Pfam" id="PF13692">
    <property type="entry name" value="Glyco_trans_1_4"/>
    <property type="match status" value="1"/>
</dbReference>
<dbReference type="PANTHER" id="PTHR45947">
    <property type="entry name" value="SULFOQUINOVOSYL TRANSFERASE SQD2"/>
    <property type="match status" value="1"/>
</dbReference>
<dbReference type="InterPro" id="IPR028098">
    <property type="entry name" value="Glyco_trans_4-like_N"/>
</dbReference>
<proteinExistence type="predicted"/>
<comment type="caution">
    <text evidence="4">The sequence shown here is derived from an EMBL/GenBank/DDBJ whole genome shotgun (WGS) entry which is preliminary data.</text>
</comment>
<dbReference type="Gene3D" id="3.40.50.2000">
    <property type="entry name" value="Glycogen Phosphorylase B"/>
    <property type="match status" value="2"/>
</dbReference>
<dbReference type="SUPFAM" id="SSF53756">
    <property type="entry name" value="UDP-Glycosyltransferase/glycogen phosphorylase"/>
    <property type="match status" value="1"/>
</dbReference>
<keyword evidence="1" id="KW-0328">Glycosyltransferase</keyword>
<dbReference type="CDD" id="cd03801">
    <property type="entry name" value="GT4_PimA-like"/>
    <property type="match status" value="1"/>
</dbReference>
<accession>A0A8J3LYY2</accession>
<dbReference type="GO" id="GO:0016757">
    <property type="term" value="F:glycosyltransferase activity"/>
    <property type="evidence" value="ECO:0007669"/>
    <property type="project" value="UniProtKB-KW"/>
</dbReference>
<sequence length="411" mass="44556">MKVLVFAHRLEVGGTQVNAIELAAALRDAHGHEPVLFATPGPMVELATDKGLRFIPAPDAGRHPSPARMRALRAAVRRESPDLVHAWDWPQCLDAYYGVHLTRAVPLLVTVMSMVVPRLIPRAVPTTFGTPELLDRARSAGRHRLGLLLPPVDVHQNAPGAVDGKEFRAAYGFDADDILLVTVSRLVEFLKLEGLRRTVRAMAVLGREIPPLRFAIVGDGPARRDLERLASETNDALGRPAVVLTGALVDPRPVYAAADVVVGMGGSSLRALAFAKPTVVVGEQGFASAFTPETADHFRYFGMYGLGDGDEDNAPLIAELRRIVSQPERFAPLGEFSRDFILRHYSLESVTEQLDMLCREAVAGRSPLRVRVADGVRTATVQVAGGVLPQGLRRQLTRLMTAGPPETPTRA</sequence>